<comment type="caution">
    <text evidence="3">The sequence shown here is derived from an EMBL/GenBank/DDBJ whole genome shotgun (WGS) entry which is preliminary data.</text>
</comment>
<gene>
    <name evidence="3" type="ORF">ENR23_08050</name>
</gene>
<dbReference type="PANTHER" id="PTHR43366">
    <property type="entry name" value="PYRUVATE SYNTHASE SUBUNIT PORC"/>
    <property type="match status" value="1"/>
</dbReference>
<evidence type="ECO:0000259" key="2">
    <source>
        <dbReference type="Pfam" id="PF01558"/>
    </source>
</evidence>
<dbReference type="PANTHER" id="PTHR43366:SF1">
    <property type="entry name" value="PYRUVATE SYNTHASE SUBUNIT PORC"/>
    <property type="match status" value="1"/>
</dbReference>
<dbReference type="Pfam" id="PF01558">
    <property type="entry name" value="POR"/>
    <property type="match status" value="1"/>
</dbReference>
<name>A0A832I415_UNCEI</name>
<keyword evidence="1" id="KW-0560">Oxidoreductase</keyword>
<dbReference type="AlphaFoldDB" id="A0A832I415"/>
<dbReference type="GO" id="GO:0016625">
    <property type="term" value="F:oxidoreductase activity, acting on the aldehyde or oxo group of donors, iron-sulfur protein as acceptor"/>
    <property type="evidence" value="ECO:0007669"/>
    <property type="project" value="InterPro"/>
</dbReference>
<dbReference type="NCBIfam" id="TIGR02175">
    <property type="entry name" value="PorC_KorC"/>
    <property type="match status" value="1"/>
</dbReference>
<dbReference type="InterPro" id="IPR011894">
    <property type="entry name" value="PorC_KorC"/>
</dbReference>
<dbReference type="SUPFAM" id="SSF53323">
    <property type="entry name" value="Pyruvate-ferredoxin oxidoreductase, PFOR, domain III"/>
    <property type="match status" value="1"/>
</dbReference>
<protein>
    <submittedName>
        <fullName evidence="3">Pyruvate ferredoxin oxidoreductase</fullName>
    </submittedName>
</protein>
<sequence>MRELRIHGRGGQGAVIASKLLAGALFLEGKSVQSFPAFGVERRGAPVTAFLRLSDGPILLRCEITAPDDLIVLDPTLLGAVDVTAGLKPGGSILLNAERGPEGYPELAARFRLATVDASELARRHGLGSKTQPIVNTAILGAFAAFSGLVSLESVCRAIEADVPRPEANIAAAREAALLVRTAAPEPAAAGREARRA</sequence>
<feature type="domain" description="Pyruvate/ketoisovalerate oxidoreductase catalytic" evidence="2">
    <location>
        <begin position="10"/>
        <end position="176"/>
    </location>
</feature>
<dbReference type="InterPro" id="IPR051626">
    <property type="entry name" value="Oxidoreductase_gamma_subunit"/>
</dbReference>
<dbReference type="InterPro" id="IPR019752">
    <property type="entry name" value="Pyrv/ketoisovalerate_OxRed_cat"/>
</dbReference>
<dbReference type="Gene3D" id="3.40.920.10">
    <property type="entry name" value="Pyruvate-ferredoxin oxidoreductase, PFOR, domain III"/>
    <property type="match status" value="1"/>
</dbReference>
<proteinExistence type="predicted"/>
<dbReference type="InterPro" id="IPR002869">
    <property type="entry name" value="Pyrv_flavodox_OxRed_cen"/>
</dbReference>
<keyword evidence="3" id="KW-0670">Pyruvate</keyword>
<reference evidence="3" key="1">
    <citation type="journal article" date="2020" name="mSystems">
        <title>Genome- and Community-Level Interaction Insights into Carbon Utilization and Element Cycling Functions of Hydrothermarchaeota in Hydrothermal Sediment.</title>
        <authorList>
            <person name="Zhou Z."/>
            <person name="Liu Y."/>
            <person name="Xu W."/>
            <person name="Pan J."/>
            <person name="Luo Z.H."/>
            <person name="Li M."/>
        </authorList>
    </citation>
    <scope>NUCLEOTIDE SEQUENCE [LARGE SCALE GENOMIC DNA]</scope>
    <source>
        <strain evidence="3">SpSt-381</strain>
    </source>
</reference>
<organism evidence="3">
    <name type="scientific">Eiseniibacteriota bacterium</name>
    <dbReference type="NCBI Taxonomy" id="2212470"/>
    <lineage>
        <taxon>Bacteria</taxon>
        <taxon>Candidatus Eiseniibacteriota</taxon>
    </lineage>
</organism>
<accession>A0A832I415</accession>
<evidence type="ECO:0000313" key="3">
    <source>
        <dbReference type="EMBL" id="HGZ43361.1"/>
    </source>
</evidence>
<evidence type="ECO:0000256" key="1">
    <source>
        <dbReference type="ARBA" id="ARBA00023002"/>
    </source>
</evidence>
<dbReference type="EMBL" id="DSQF01000017">
    <property type="protein sequence ID" value="HGZ43361.1"/>
    <property type="molecule type" value="Genomic_DNA"/>
</dbReference>